<keyword evidence="1" id="KW-0812">Transmembrane</keyword>
<dbReference type="Proteomes" id="UP000015105">
    <property type="component" value="Chromosome 7D"/>
</dbReference>
<keyword evidence="1" id="KW-0472">Membrane</keyword>
<dbReference type="Gramene" id="AET7Gv20546200.19">
    <property type="protein sequence ID" value="AET7Gv20546200.19"/>
    <property type="gene ID" value="AET7Gv20546200"/>
</dbReference>
<proteinExistence type="predicted"/>
<dbReference type="EnsemblPlants" id="AET7Gv20546200.19">
    <property type="protein sequence ID" value="AET7Gv20546200.19"/>
    <property type="gene ID" value="AET7Gv20546200"/>
</dbReference>
<sequence length="50" mass="5595">MEELRGSLYNEFHTSEGAKRQQQRFCGPGVALTFNFVVSVGIIMANKMVC</sequence>
<organism evidence="2 3">
    <name type="scientific">Aegilops tauschii subsp. strangulata</name>
    <name type="common">Goatgrass</name>
    <dbReference type="NCBI Taxonomy" id="200361"/>
    <lineage>
        <taxon>Eukaryota</taxon>
        <taxon>Viridiplantae</taxon>
        <taxon>Streptophyta</taxon>
        <taxon>Embryophyta</taxon>
        <taxon>Tracheophyta</taxon>
        <taxon>Spermatophyta</taxon>
        <taxon>Magnoliopsida</taxon>
        <taxon>Liliopsida</taxon>
        <taxon>Poales</taxon>
        <taxon>Poaceae</taxon>
        <taxon>BOP clade</taxon>
        <taxon>Pooideae</taxon>
        <taxon>Triticodae</taxon>
        <taxon>Triticeae</taxon>
        <taxon>Triticinae</taxon>
        <taxon>Aegilops</taxon>
    </lineage>
</organism>
<reference evidence="2" key="3">
    <citation type="journal article" date="2017" name="Nature">
        <title>Genome sequence of the progenitor of the wheat D genome Aegilops tauschii.</title>
        <authorList>
            <person name="Luo M.C."/>
            <person name="Gu Y.Q."/>
            <person name="Puiu D."/>
            <person name="Wang H."/>
            <person name="Twardziok S.O."/>
            <person name="Deal K.R."/>
            <person name="Huo N."/>
            <person name="Zhu T."/>
            <person name="Wang L."/>
            <person name="Wang Y."/>
            <person name="McGuire P.E."/>
            <person name="Liu S."/>
            <person name="Long H."/>
            <person name="Ramasamy R.K."/>
            <person name="Rodriguez J.C."/>
            <person name="Van S.L."/>
            <person name="Yuan L."/>
            <person name="Wang Z."/>
            <person name="Xia Z."/>
            <person name="Xiao L."/>
            <person name="Anderson O.D."/>
            <person name="Ouyang S."/>
            <person name="Liang Y."/>
            <person name="Zimin A.V."/>
            <person name="Pertea G."/>
            <person name="Qi P."/>
            <person name="Bennetzen J.L."/>
            <person name="Dai X."/>
            <person name="Dawson M.W."/>
            <person name="Muller H.G."/>
            <person name="Kugler K."/>
            <person name="Rivarola-Duarte L."/>
            <person name="Spannagl M."/>
            <person name="Mayer K.F.X."/>
            <person name="Lu F.H."/>
            <person name="Bevan M.W."/>
            <person name="Leroy P."/>
            <person name="Li P."/>
            <person name="You F.M."/>
            <person name="Sun Q."/>
            <person name="Liu Z."/>
            <person name="Lyons E."/>
            <person name="Wicker T."/>
            <person name="Salzberg S.L."/>
            <person name="Devos K.M."/>
            <person name="Dvorak J."/>
        </authorList>
    </citation>
    <scope>NUCLEOTIDE SEQUENCE [LARGE SCALE GENOMIC DNA]</scope>
    <source>
        <strain evidence="2">cv. AL8/78</strain>
    </source>
</reference>
<name>A0A453RCV8_AEGTS</name>
<evidence type="ECO:0000313" key="3">
    <source>
        <dbReference type="Proteomes" id="UP000015105"/>
    </source>
</evidence>
<accession>A0A453RCV8</accession>
<keyword evidence="3" id="KW-1185">Reference proteome</keyword>
<reference evidence="2" key="4">
    <citation type="submission" date="2019-03" db="UniProtKB">
        <authorList>
            <consortium name="EnsemblPlants"/>
        </authorList>
    </citation>
    <scope>IDENTIFICATION</scope>
</reference>
<evidence type="ECO:0000313" key="2">
    <source>
        <dbReference type="EnsemblPlants" id="AET7Gv20546200.19"/>
    </source>
</evidence>
<evidence type="ECO:0000256" key="1">
    <source>
        <dbReference type="SAM" id="Phobius"/>
    </source>
</evidence>
<feature type="transmembrane region" description="Helical" evidence="1">
    <location>
        <begin position="25"/>
        <end position="45"/>
    </location>
</feature>
<reference evidence="2" key="5">
    <citation type="journal article" date="2021" name="G3 (Bethesda)">
        <title>Aegilops tauschii genome assembly Aet v5.0 features greater sequence contiguity and improved annotation.</title>
        <authorList>
            <person name="Wang L."/>
            <person name="Zhu T."/>
            <person name="Rodriguez J.C."/>
            <person name="Deal K.R."/>
            <person name="Dubcovsky J."/>
            <person name="McGuire P.E."/>
            <person name="Lux T."/>
            <person name="Spannagl M."/>
            <person name="Mayer K.F.X."/>
            <person name="Baldrich P."/>
            <person name="Meyers B.C."/>
            <person name="Huo N."/>
            <person name="Gu Y.Q."/>
            <person name="Zhou H."/>
            <person name="Devos K.M."/>
            <person name="Bennetzen J.L."/>
            <person name="Unver T."/>
            <person name="Budak H."/>
            <person name="Gulick P.J."/>
            <person name="Galiba G."/>
            <person name="Kalapos B."/>
            <person name="Nelson D.R."/>
            <person name="Li P."/>
            <person name="You F.M."/>
            <person name="Luo M.C."/>
            <person name="Dvorak J."/>
        </authorList>
    </citation>
    <scope>NUCLEOTIDE SEQUENCE [LARGE SCALE GENOMIC DNA]</scope>
    <source>
        <strain evidence="2">cv. AL8/78</strain>
    </source>
</reference>
<reference evidence="3" key="1">
    <citation type="journal article" date="2014" name="Science">
        <title>Ancient hybridizations among the ancestral genomes of bread wheat.</title>
        <authorList>
            <consortium name="International Wheat Genome Sequencing Consortium,"/>
            <person name="Marcussen T."/>
            <person name="Sandve S.R."/>
            <person name="Heier L."/>
            <person name="Spannagl M."/>
            <person name="Pfeifer M."/>
            <person name="Jakobsen K.S."/>
            <person name="Wulff B.B."/>
            <person name="Steuernagel B."/>
            <person name="Mayer K.F."/>
            <person name="Olsen O.A."/>
        </authorList>
    </citation>
    <scope>NUCLEOTIDE SEQUENCE [LARGE SCALE GENOMIC DNA]</scope>
    <source>
        <strain evidence="3">cv. AL8/78</strain>
    </source>
</reference>
<dbReference type="AlphaFoldDB" id="A0A453RCV8"/>
<protein>
    <submittedName>
        <fullName evidence="2">Uncharacterized protein</fullName>
    </submittedName>
</protein>
<reference evidence="3" key="2">
    <citation type="journal article" date="2017" name="Nat. Plants">
        <title>The Aegilops tauschii genome reveals multiple impacts of transposons.</title>
        <authorList>
            <person name="Zhao G."/>
            <person name="Zou C."/>
            <person name="Li K."/>
            <person name="Wang K."/>
            <person name="Li T."/>
            <person name="Gao L."/>
            <person name="Zhang X."/>
            <person name="Wang H."/>
            <person name="Yang Z."/>
            <person name="Liu X."/>
            <person name="Jiang W."/>
            <person name="Mao L."/>
            <person name="Kong X."/>
            <person name="Jiao Y."/>
            <person name="Jia J."/>
        </authorList>
    </citation>
    <scope>NUCLEOTIDE SEQUENCE [LARGE SCALE GENOMIC DNA]</scope>
    <source>
        <strain evidence="3">cv. AL8/78</strain>
    </source>
</reference>
<keyword evidence="1" id="KW-1133">Transmembrane helix</keyword>